<feature type="domain" description="Metalloenzyme" evidence="10">
    <location>
        <begin position="6"/>
        <end position="483"/>
    </location>
</feature>
<dbReference type="PANTHER" id="PTHR31637">
    <property type="entry name" value="2,3-BISPHOSPHOGLYCERATE-INDEPENDENT PHOSPHOGLYCERATE MUTASE"/>
    <property type="match status" value="1"/>
</dbReference>
<dbReference type="SUPFAM" id="SSF53649">
    <property type="entry name" value="Alkaline phosphatase-like"/>
    <property type="match status" value="1"/>
</dbReference>
<dbReference type="HAMAP" id="MF_01038">
    <property type="entry name" value="GpmI"/>
    <property type="match status" value="1"/>
</dbReference>
<keyword evidence="13" id="KW-1185">Reference proteome</keyword>
<dbReference type="InterPro" id="IPR005995">
    <property type="entry name" value="Pgm_bpd_ind"/>
</dbReference>
<feature type="binding site" evidence="8">
    <location>
        <position position="388"/>
    </location>
    <ligand>
        <name>Mn(2+)</name>
        <dbReference type="ChEBI" id="CHEBI:29035"/>
        <label>1</label>
    </ligand>
</feature>
<feature type="domain" description="BPG-independent PGAM N-terminal" evidence="11">
    <location>
        <begin position="82"/>
        <end position="284"/>
    </location>
</feature>
<dbReference type="SUPFAM" id="SSF64158">
    <property type="entry name" value="2,3-Bisphosphoglycerate-independent phosphoglycerate mutase, substrate-binding domain"/>
    <property type="match status" value="1"/>
</dbReference>
<dbReference type="CDD" id="cd16010">
    <property type="entry name" value="iPGM"/>
    <property type="match status" value="1"/>
</dbReference>
<feature type="binding site" evidence="8">
    <location>
        <position position="392"/>
    </location>
    <ligand>
        <name>Mn(2+)</name>
        <dbReference type="ChEBI" id="CHEBI:29035"/>
        <label>1</label>
    </ligand>
</feature>
<comment type="cofactor">
    <cofactor evidence="8">
        <name>Mn(2+)</name>
        <dbReference type="ChEBI" id="CHEBI:29035"/>
    </cofactor>
    <text evidence="8">Binds 2 manganese ions per subunit.</text>
</comment>
<feature type="binding site" evidence="8">
    <location>
        <position position="178"/>
    </location>
    <ligand>
        <name>substrate</name>
    </ligand>
</feature>
<dbReference type="RefSeq" id="WP_202957608.1">
    <property type="nucleotide sequence ID" value="NZ_JAPCID010000085.1"/>
</dbReference>
<proteinExistence type="inferred from homology"/>
<dbReference type="Gene3D" id="3.40.720.10">
    <property type="entry name" value="Alkaline Phosphatase, subunit A"/>
    <property type="match status" value="1"/>
</dbReference>
<evidence type="ECO:0000256" key="3">
    <source>
        <dbReference type="ARBA" id="ARBA00008819"/>
    </source>
</evidence>
<comment type="similarity">
    <text evidence="3 8">Belongs to the BPG-independent phosphoglycerate mutase family.</text>
</comment>
<dbReference type="NCBIfam" id="TIGR01307">
    <property type="entry name" value="pgm_bpd_ind"/>
    <property type="match status" value="1"/>
</dbReference>
<sequence>MTVPHVALIVLDGWGLAPDGPGNAVSLAKTPVFDELWSSKPHTQLTAMGPSVGLPEGQMGNSEVGHLNLGAGAIVPQDLARIDTAVSDGSLAENDVLQAALRDAPRVHLIGLVSDGGVHSSDRHLKALIELAGEGVIVHAFTDGRDTSPKGGAKYLADVESWGGRVGSVIGRYFAMDRDKRWDRVQKAYDLLVHGKAEHHVNSAAEAATAAYEREETDEFITATIVGDGDETRIRPGDSVIAFNFRPDRMREITLALCEPEFSEIDRGGAQVIDRYITLAEYDEDWNYPVVFPPKRPEVTIGSVIAGAGLGQLHVAETEKYPHVTYFFNGGEEKPYEGEVRELVPSPRDVPTYDHKPEMAAVEAADAFVKHFSEDKPAFAIINFANPDMVGHTGVIEAAVKAVETVDTQLGRVVEAVHAAGGACIVTADHGNCDHMLNEDGSPNTAHSLNPVPFIVTAGASSLDGEGILADVAPTALELLGIEPPAEMTGRSLLG</sequence>
<evidence type="ECO:0000259" key="10">
    <source>
        <dbReference type="Pfam" id="PF01676"/>
    </source>
</evidence>
<evidence type="ECO:0000256" key="9">
    <source>
        <dbReference type="NCBIfam" id="TIGR01307"/>
    </source>
</evidence>
<evidence type="ECO:0000256" key="5">
    <source>
        <dbReference type="ARBA" id="ARBA00023152"/>
    </source>
</evidence>
<feature type="binding site" evidence="8">
    <location>
        <begin position="246"/>
        <end position="249"/>
    </location>
    <ligand>
        <name>substrate</name>
    </ligand>
</feature>
<feature type="binding site" evidence="8">
    <location>
        <position position="320"/>
    </location>
    <ligand>
        <name>substrate</name>
    </ligand>
</feature>
<evidence type="ECO:0000256" key="4">
    <source>
        <dbReference type="ARBA" id="ARBA00022723"/>
    </source>
</evidence>
<dbReference type="InterPro" id="IPR006124">
    <property type="entry name" value="Metalloenzyme"/>
</dbReference>
<comment type="function">
    <text evidence="8">Catalyzes the interconversion of 2-phosphoglycerate and 3-phosphoglycerate.</text>
</comment>
<dbReference type="Pfam" id="PF01676">
    <property type="entry name" value="Metalloenzyme"/>
    <property type="match status" value="1"/>
</dbReference>
<keyword evidence="5 8" id="KW-0324">Glycolysis</keyword>
<dbReference type="Pfam" id="PF06415">
    <property type="entry name" value="iPGM_N"/>
    <property type="match status" value="1"/>
</dbReference>
<comment type="pathway">
    <text evidence="2 8">Carbohydrate degradation; glycolysis; pyruvate from D-glyceraldehyde 3-phosphate: step 3/5.</text>
</comment>
<accession>A0ABT4RUW5</accession>
<dbReference type="Proteomes" id="UP001147700">
    <property type="component" value="Unassembled WGS sequence"/>
</dbReference>
<evidence type="ECO:0000256" key="7">
    <source>
        <dbReference type="ARBA" id="ARBA00023235"/>
    </source>
</evidence>
<evidence type="ECO:0000256" key="1">
    <source>
        <dbReference type="ARBA" id="ARBA00000370"/>
    </source>
</evidence>
<feature type="binding site" evidence="8">
    <location>
        <position position="447"/>
    </location>
    <ligand>
        <name>Mn(2+)</name>
        <dbReference type="ChEBI" id="CHEBI:29035"/>
        <label>1</label>
    </ligand>
</feature>
<feature type="binding site" evidence="8">
    <location>
        <position position="429"/>
    </location>
    <ligand>
        <name>Mn(2+)</name>
        <dbReference type="ChEBI" id="CHEBI:29035"/>
        <label>2</label>
    </ligand>
</feature>
<evidence type="ECO:0000313" key="12">
    <source>
        <dbReference type="EMBL" id="MDA0142368.1"/>
    </source>
</evidence>
<reference evidence="12" key="1">
    <citation type="submission" date="2022-10" db="EMBL/GenBank/DDBJ databases">
        <title>The WGS of Solirubrobacter sp. CPCC 204708.</title>
        <authorList>
            <person name="Jiang Z."/>
        </authorList>
    </citation>
    <scope>NUCLEOTIDE SEQUENCE</scope>
    <source>
        <strain evidence="12">CPCC 204708</strain>
    </source>
</reference>
<keyword evidence="6 8" id="KW-0464">Manganese</keyword>
<feature type="binding site" evidence="8">
    <location>
        <position position="62"/>
    </location>
    <ligand>
        <name>Mn(2+)</name>
        <dbReference type="ChEBI" id="CHEBI:29035"/>
        <label>2</label>
    </ligand>
</feature>
<evidence type="ECO:0000256" key="6">
    <source>
        <dbReference type="ARBA" id="ARBA00023211"/>
    </source>
</evidence>
<evidence type="ECO:0000256" key="2">
    <source>
        <dbReference type="ARBA" id="ARBA00004798"/>
    </source>
</evidence>
<feature type="binding site" evidence="8">
    <location>
        <position position="172"/>
    </location>
    <ligand>
        <name>substrate</name>
    </ligand>
</feature>
<evidence type="ECO:0000259" key="11">
    <source>
        <dbReference type="Pfam" id="PF06415"/>
    </source>
</evidence>
<gene>
    <name evidence="8 12" type="primary">gpmI</name>
    <name evidence="12" type="ORF">OJ962_33095</name>
</gene>
<feature type="active site" description="Phosphoserine intermediate" evidence="8">
    <location>
        <position position="62"/>
    </location>
</feature>
<evidence type="ECO:0000313" key="13">
    <source>
        <dbReference type="Proteomes" id="UP001147700"/>
    </source>
</evidence>
<dbReference type="InterPro" id="IPR036646">
    <property type="entry name" value="PGAM_B_sf"/>
</dbReference>
<comment type="catalytic activity">
    <reaction evidence="1 8">
        <text>(2R)-2-phosphoglycerate = (2R)-3-phosphoglycerate</text>
        <dbReference type="Rhea" id="RHEA:15901"/>
        <dbReference type="ChEBI" id="CHEBI:58272"/>
        <dbReference type="ChEBI" id="CHEBI:58289"/>
        <dbReference type="EC" id="5.4.2.12"/>
    </reaction>
</comment>
<dbReference type="PIRSF" id="PIRSF001492">
    <property type="entry name" value="IPGAM"/>
    <property type="match status" value="1"/>
</dbReference>
<organism evidence="12 13">
    <name type="scientific">Solirubrobacter deserti</name>
    <dbReference type="NCBI Taxonomy" id="2282478"/>
    <lineage>
        <taxon>Bacteria</taxon>
        <taxon>Bacillati</taxon>
        <taxon>Actinomycetota</taxon>
        <taxon>Thermoleophilia</taxon>
        <taxon>Solirubrobacterales</taxon>
        <taxon>Solirubrobacteraceae</taxon>
        <taxon>Solirubrobacter</taxon>
    </lineage>
</organism>
<comment type="subunit">
    <text evidence="8">Monomer.</text>
</comment>
<protein>
    <recommendedName>
        <fullName evidence="8 9">2,3-bisphosphoglycerate-independent phosphoglycerate mutase</fullName>
        <shortName evidence="8">BPG-independent PGAM</shortName>
        <shortName evidence="8">Phosphoglyceromutase</shortName>
        <shortName evidence="8">iPGM</shortName>
        <ecNumber evidence="8 9">5.4.2.12</ecNumber>
    </recommendedName>
</protein>
<keyword evidence="7 8" id="KW-0413">Isomerase</keyword>
<comment type="caution">
    <text evidence="12">The sequence shown here is derived from an EMBL/GenBank/DDBJ whole genome shotgun (WGS) entry which is preliminary data.</text>
</comment>
<evidence type="ECO:0000256" key="8">
    <source>
        <dbReference type="HAMAP-Rule" id="MF_01038"/>
    </source>
</evidence>
<feature type="binding site" evidence="8">
    <location>
        <position position="12"/>
    </location>
    <ligand>
        <name>Mn(2+)</name>
        <dbReference type="ChEBI" id="CHEBI:29035"/>
        <label>2</label>
    </ligand>
</feature>
<feature type="binding site" evidence="8">
    <location>
        <position position="430"/>
    </location>
    <ligand>
        <name>Mn(2+)</name>
        <dbReference type="ChEBI" id="CHEBI:29035"/>
        <label>2</label>
    </ligand>
</feature>
<dbReference type="InterPro" id="IPR017850">
    <property type="entry name" value="Alkaline_phosphatase_core_sf"/>
</dbReference>
<dbReference type="EC" id="5.4.2.12" evidence="8 9"/>
<feature type="binding site" evidence="8">
    <location>
        <begin position="145"/>
        <end position="146"/>
    </location>
    <ligand>
        <name>substrate</name>
    </ligand>
</feature>
<dbReference type="Gene3D" id="3.40.1450.10">
    <property type="entry name" value="BPG-independent phosphoglycerate mutase, domain B"/>
    <property type="match status" value="1"/>
</dbReference>
<feature type="binding site" evidence="8">
    <location>
        <position position="119"/>
    </location>
    <ligand>
        <name>substrate</name>
    </ligand>
</feature>
<dbReference type="EMBL" id="JAPCID010000085">
    <property type="protein sequence ID" value="MDA0142368.1"/>
    <property type="molecule type" value="Genomic_DNA"/>
</dbReference>
<name>A0ABT4RUW5_9ACTN</name>
<dbReference type="PANTHER" id="PTHR31637:SF0">
    <property type="entry name" value="2,3-BISPHOSPHOGLYCERATE-INDEPENDENT PHOSPHOGLYCERATE MUTASE"/>
    <property type="match status" value="1"/>
</dbReference>
<dbReference type="GO" id="GO:0004619">
    <property type="term" value="F:phosphoglycerate mutase activity"/>
    <property type="evidence" value="ECO:0007669"/>
    <property type="project" value="UniProtKB-EC"/>
</dbReference>
<dbReference type="InterPro" id="IPR011258">
    <property type="entry name" value="BPG-indep_PGM_N"/>
</dbReference>
<keyword evidence="4 8" id="KW-0479">Metal-binding</keyword>